<dbReference type="GO" id="GO:0003676">
    <property type="term" value="F:nucleic acid binding"/>
    <property type="evidence" value="ECO:0007669"/>
    <property type="project" value="InterPro"/>
</dbReference>
<dbReference type="PANTHER" id="PTHR47169:SF2">
    <property type="entry name" value="OS01G0541250 PROTEIN"/>
    <property type="match status" value="1"/>
</dbReference>
<sequence length="367" mass="42720">MFLVESVVELAESQFHWIWNHYEILLFKDRTTLENVCAILHISKKKLLRYMRQGLIKRHSSSIKPHLTDENKKVRLQWCLGMLDQDSMPNDPKFKGLFDVFIDEKWFYLTRKSERYYLLADENEPLRTCRSKNNISKIMFLCVTARPRFDENGVCIFDGKIGCFPLVTFERAKRSSVNRPAGTMEVKPIASITRDVIREFMIDKVLPAIRAKWPREDVNKPIYIQQDNAPSHIKHDDPQFLEVAKQDGFDIRVICRPLNSPDFNILDLGFCCAIQAIQYKKVAKTVQDLVPIVQQAFQDYSPRKANRIYLTLQLVWKEAMKVQGSNKYNIPHMKKQSLERQGCLPVQIACEAELVAEASTKLVAYNM</sequence>
<accession>A0A0A9CWW4</accession>
<dbReference type="AlphaFoldDB" id="A0A0A9CWW4"/>
<reference evidence="1" key="1">
    <citation type="submission" date="2014-09" db="EMBL/GenBank/DDBJ databases">
        <authorList>
            <person name="Magalhaes I.L.F."/>
            <person name="Oliveira U."/>
            <person name="Santos F.R."/>
            <person name="Vidigal T.H.D.A."/>
            <person name="Brescovit A.D."/>
            <person name="Santos A.J."/>
        </authorList>
    </citation>
    <scope>NUCLEOTIDE SEQUENCE</scope>
    <source>
        <tissue evidence="1">Shoot tissue taken approximately 20 cm above the soil surface</tissue>
    </source>
</reference>
<dbReference type="InterPro" id="IPR036397">
    <property type="entry name" value="RNaseH_sf"/>
</dbReference>
<name>A0A0A9CWW4_ARUDO</name>
<proteinExistence type="predicted"/>
<dbReference type="EMBL" id="GBRH01220010">
    <property type="protein sequence ID" value="JAD77885.1"/>
    <property type="molecule type" value="Transcribed_RNA"/>
</dbReference>
<protein>
    <recommendedName>
        <fullName evidence="2">Transposase</fullName>
    </recommendedName>
</protein>
<reference evidence="1" key="2">
    <citation type="journal article" date="2015" name="Data Brief">
        <title>Shoot transcriptome of the giant reed, Arundo donax.</title>
        <authorList>
            <person name="Barrero R.A."/>
            <person name="Guerrero F.D."/>
            <person name="Moolhuijzen P."/>
            <person name="Goolsby J.A."/>
            <person name="Tidwell J."/>
            <person name="Bellgard S.E."/>
            <person name="Bellgard M.I."/>
        </authorList>
    </citation>
    <scope>NUCLEOTIDE SEQUENCE</scope>
    <source>
        <tissue evidence="1">Shoot tissue taken approximately 20 cm above the soil surface</tissue>
    </source>
</reference>
<dbReference type="PANTHER" id="PTHR47169">
    <property type="entry name" value="OS01G0541250 PROTEIN"/>
    <property type="match status" value="1"/>
</dbReference>
<dbReference type="Gene3D" id="3.30.420.10">
    <property type="entry name" value="Ribonuclease H-like superfamily/Ribonuclease H"/>
    <property type="match status" value="1"/>
</dbReference>
<organism evidence="1">
    <name type="scientific">Arundo donax</name>
    <name type="common">Giant reed</name>
    <name type="synonym">Donax arundinaceus</name>
    <dbReference type="NCBI Taxonomy" id="35708"/>
    <lineage>
        <taxon>Eukaryota</taxon>
        <taxon>Viridiplantae</taxon>
        <taxon>Streptophyta</taxon>
        <taxon>Embryophyta</taxon>
        <taxon>Tracheophyta</taxon>
        <taxon>Spermatophyta</taxon>
        <taxon>Magnoliopsida</taxon>
        <taxon>Liliopsida</taxon>
        <taxon>Poales</taxon>
        <taxon>Poaceae</taxon>
        <taxon>PACMAD clade</taxon>
        <taxon>Arundinoideae</taxon>
        <taxon>Arundineae</taxon>
        <taxon>Arundo</taxon>
    </lineage>
</organism>
<evidence type="ECO:0008006" key="2">
    <source>
        <dbReference type="Google" id="ProtNLM"/>
    </source>
</evidence>
<evidence type="ECO:0000313" key="1">
    <source>
        <dbReference type="EMBL" id="JAD77885.1"/>
    </source>
</evidence>